<dbReference type="HOGENOM" id="CLU_058490_3_2_1"/>
<evidence type="ECO:0000313" key="2">
    <source>
        <dbReference type="Proteomes" id="UP000002035"/>
    </source>
</evidence>
<accession>C5G0F8</accession>
<dbReference type="Proteomes" id="UP000002035">
    <property type="component" value="Unassembled WGS sequence"/>
</dbReference>
<proteinExistence type="predicted"/>
<evidence type="ECO:0000313" key="1">
    <source>
        <dbReference type="EMBL" id="EEQ35611.1"/>
    </source>
</evidence>
<gene>
    <name evidence="1" type="ORF">MCYG_08430</name>
</gene>
<dbReference type="AlphaFoldDB" id="C5G0F8"/>
<dbReference type="OrthoDB" id="4172720at2759"/>
<name>C5G0F8_ARTOC</name>
<dbReference type="VEuPathDB" id="FungiDB:MCYG_08430"/>
<keyword evidence="2" id="KW-1185">Reference proteome</keyword>
<organism evidence="1 2">
    <name type="scientific">Arthroderma otae (strain ATCC MYA-4605 / CBS 113480)</name>
    <name type="common">Microsporum canis</name>
    <dbReference type="NCBI Taxonomy" id="554155"/>
    <lineage>
        <taxon>Eukaryota</taxon>
        <taxon>Fungi</taxon>
        <taxon>Dikarya</taxon>
        <taxon>Ascomycota</taxon>
        <taxon>Pezizomycotina</taxon>
        <taxon>Eurotiomycetes</taxon>
        <taxon>Eurotiomycetidae</taxon>
        <taxon>Onygenales</taxon>
        <taxon>Arthrodermataceae</taxon>
        <taxon>Microsporum</taxon>
    </lineage>
</organism>
<reference evidence="2" key="1">
    <citation type="journal article" date="2012" name="MBio">
        <title>Comparative genome analysis of Trichophyton rubrum and related dermatophytes reveals candidate genes involved in infection.</title>
        <authorList>
            <person name="Martinez D.A."/>
            <person name="Oliver B.G."/>
            <person name="Graeser Y."/>
            <person name="Goldberg J.M."/>
            <person name="Li W."/>
            <person name="Martinez-Rossi N.M."/>
            <person name="Monod M."/>
            <person name="Shelest E."/>
            <person name="Barton R.C."/>
            <person name="Birch E."/>
            <person name="Brakhage A.A."/>
            <person name="Chen Z."/>
            <person name="Gurr S.J."/>
            <person name="Heiman D."/>
            <person name="Heitman J."/>
            <person name="Kosti I."/>
            <person name="Rossi A."/>
            <person name="Saif S."/>
            <person name="Samalova M."/>
            <person name="Saunders C.W."/>
            <person name="Shea T."/>
            <person name="Summerbell R.C."/>
            <person name="Xu J."/>
            <person name="Young S."/>
            <person name="Zeng Q."/>
            <person name="Birren B.W."/>
            <person name="Cuomo C.A."/>
            <person name="White T.C."/>
        </authorList>
    </citation>
    <scope>NUCLEOTIDE SEQUENCE [LARGE SCALE GENOMIC DNA]</scope>
    <source>
        <strain evidence="2">ATCC MYA-4605 / CBS 113480</strain>
    </source>
</reference>
<protein>
    <submittedName>
        <fullName evidence="1">Uncharacterized protein</fullName>
    </submittedName>
</protein>
<dbReference type="GeneID" id="9227858"/>
<dbReference type="OMA" id="EHKEPDY"/>
<sequence length="282" mass="30856">MSPVVASSTPSQTPEALPWTLSCSSCDPDQKSAAAGTVRPKGTPVFKYESASQMEAAACSVNDGSGGYCVFHDVAESLILLDGRQGIKKREYFPMSKILIAEMVTKPHEVATGWLQDEISTEISSMGMRFHAYLMSIGSAAIEHKEPDYAVQPLNLPAGRTPKWPTLVVKTGKSQRHSDLDRVAKQWIQKSAGDVKVVLTVQVSRTKLTVRRYGRSGITGAAVLQTITVEKRGQKSPVRITGGPLIIPFTDLFLRTAVGNQADIIFNNTELEEWANFVWKTF</sequence>
<dbReference type="EMBL" id="DS995708">
    <property type="protein sequence ID" value="EEQ35611.1"/>
    <property type="molecule type" value="Genomic_DNA"/>
</dbReference>
<dbReference type="RefSeq" id="XP_002843347.1">
    <property type="nucleotide sequence ID" value="XM_002843301.1"/>
</dbReference>
<dbReference type="eggNOG" id="ENOG502T2PH">
    <property type="taxonomic scope" value="Eukaryota"/>
</dbReference>